<name>A0A848MT77_ENTMU</name>
<evidence type="ECO:0000313" key="3">
    <source>
        <dbReference type="Proteomes" id="UP000557857"/>
    </source>
</evidence>
<proteinExistence type="predicted"/>
<organism evidence="2 3">
    <name type="scientific">Enterococcus mundtii</name>
    <dbReference type="NCBI Taxonomy" id="53346"/>
    <lineage>
        <taxon>Bacteria</taxon>
        <taxon>Bacillati</taxon>
        <taxon>Bacillota</taxon>
        <taxon>Bacilli</taxon>
        <taxon>Lactobacillales</taxon>
        <taxon>Enterococcaceae</taxon>
        <taxon>Enterococcus</taxon>
    </lineage>
</organism>
<evidence type="ECO:0000313" key="2">
    <source>
        <dbReference type="EMBL" id="NMP59057.1"/>
    </source>
</evidence>
<accession>A0A848MT77</accession>
<dbReference type="EMBL" id="JABCAG010000035">
    <property type="protein sequence ID" value="NMP59057.1"/>
    <property type="molecule type" value="Genomic_DNA"/>
</dbReference>
<dbReference type="Proteomes" id="UP000557857">
    <property type="component" value="Unassembled WGS sequence"/>
</dbReference>
<evidence type="ECO:0000256" key="1">
    <source>
        <dbReference type="SAM" id="Coils"/>
    </source>
</evidence>
<keyword evidence="1" id="KW-0175">Coiled coil</keyword>
<gene>
    <name evidence="2" type="ORF">HI921_11400</name>
</gene>
<dbReference type="AlphaFoldDB" id="A0A848MT77"/>
<feature type="coiled-coil region" evidence="1">
    <location>
        <begin position="9"/>
        <end position="36"/>
    </location>
</feature>
<protein>
    <submittedName>
        <fullName evidence="2">Uncharacterized protein</fullName>
    </submittedName>
</protein>
<reference evidence="2 3" key="1">
    <citation type="submission" date="2020-04" db="EMBL/GenBank/DDBJ databases">
        <authorList>
            <person name="Abaymova A."/>
            <person name="Teymurazov M."/>
            <person name="Tazyna O."/>
            <person name="Chatushin Y."/>
            <person name="Svetoch E."/>
            <person name="Pereligyn V."/>
            <person name="Pohylenko V."/>
            <person name="Platonov M."/>
            <person name="Kartsev N."/>
            <person name="Skryabin Y."/>
            <person name="Sizova A."/>
            <person name="Solomentsev V."/>
            <person name="Kislichkina A."/>
            <person name="Bogun A."/>
        </authorList>
    </citation>
    <scope>NUCLEOTIDE SEQUENCE [LARGE SCALE GENOMIC DNA]</scope>
    <source>
        <strain evidence="3">SCPM-O-B-8398 (E28)</strain>
    </source>
</reference>
<dbReference type="RefSeq" id="WP_169058859.1">
    <property type="nucleotide sequence ID" value="NZ_JABCAG010000035.1"/>
</dbReference>
<comment type="caution">
    <text evidence="2">The sequence shown here is derived from an EMBL/GenBank/DDBJ whole genome shotgun (WGS) entry which is preliminary data.</text>
</comment>
<sequence>MNLKEQMMNEYQKEDIEQLKEDTETLKEAIAATMKMGKTEMHYRADQISDEIRKEFQDGGFTVEDYSDVHSEKTGLKLVRFAW</sequence>